<reference evidence="2 3" key="1">
    <citation type="submission" date="2016-10" db="EMBL/GenBank/DDBJ databases">
        <authorList>
            <person name="de Groot N.N."/>
        </authorList>
    </citation>
    <scope>NUCLEOTIDE SEQUENCE [LARGE SCALE GENOMIC DNA]</scope>
    <source>
        <strain evidence="2 3">DSM 12271</strain>
    </source>
</reference>
<keyword evidence="1" id="KW-0812">Transmembrane</keyword>
<evidence type="ECO:0000313" key="2">
    <source>
        <dbReference type="EMBL" id="SFB22898.1"/>
    </source>
</evidence>
<organism evidence="2 3">
    <name type="scientific">Clostridium frigidicarnis</name>
    <dbReference type="NCBI Taxonomy" id="84698"/>
    <lineage>
        <taxon>Bacteria</taxon>
        <taxon>Bacillati</taxon>
        <taxon>Bacillota</taxon>
        <taxon>Clostridia</taxon>
        <taxon>Eubacteriales</taxon>
        <taxon>Clostridiaceae</taxon>
        <taxon>Clostridium</taxon>
    </lineage>
</organism>
<keyword evidence="1" id="KW-0472">Membrane</keyword>
<evidence type="ECO:0000256" key="1">
    <source>
        <dbReference type="SAM" id="Phobius"/>
    </source>
</evidence>
<sequence length="195" mass="22519">MVVFLYTGFIVASVFMFFLFHKQSKKVKKIKDNPKNISKMLLKFALIDLLMGIFIMAFISYLIPLTIWLVGEKAVMPTEMITMEKSLAPLSKDIYMKIEETDGGELYTINLGTIDNADEKVISKSRVSIEEVKKPSMAQYREAFVYDFKRLKRENFITKQVNDIFANINLQSKDGTFIEKKVTIALPRGYKTEKE</sequence>
<dbReference type="AlphaFoldDB" id="A0A1I0ZER1"/>
<dbReference type="OrthoDB" id="1908152at2"/>
<feature type="transmembrane region" description="Helical" evidence="1">
    <location>
        <begin position="6"/>
        <end position="23"/>
    </location>
</feature>
<proteinExistence type="predicted"/>
<dbReference type="RefSeq" id="WP_090041775.1">
    <property type="nucleotide sequence ID" value="NZ_FOKI01000019.1"/>
</dbReference>
<protein>
    <submittedName>
        <fullName evidence="2">Uncharacterized protein</fullName>
    </submittedName>
</protein>
<dbReference type="EMBL" id="FOKI01000019">
    <property type="protein sequence ID" value="SFB22898.1"/>
    <property type="molecule type" value="Genomic_DNA"/>
</dbReference>
<keyword evidence="3" id="KW-1185">Reference proteome</keyword>
<dbReference type="Proteomes" id="UP000198619">
    <property type="component" value="Unassembled WGS sequence"/>
</dbReference>
<keyword evidence="1" id="KW-1133">Transmembrane helix</keyword>
<gene>
    <name evidence="2" type="ORF">SAMN04488528_101930</name>
</gene>
<name>A0A1I0ZER1_9CLOT</name>
<feature type="transmembrane region" description="Helical" evidence="1">
    <location>
        <begin position="44"/>
        <end position="70"/>
    </location>
</feature>
<accession>A0A1I0ZER1</accession>
<evidence type="ECO:0000313" key="3">
    <source>
        <dbReference type="Proteomes" id="UP000198619"/>
    </source>
</evidence>